<organism evidence="2 3">
    <name type="scientific">Helianthus annuus</name>
    <name type="common">Common sunflower</name>
    <dbReference type="NCBI Taxonomy" id="4232"/>
    <lineage>
        <taxon>Eukaryota</taxon>
        <taxon>Viridiplantae</taxon>
        <taxon>Streptophyta</taxon>
        <taxon>Embryophyta</taxon>
        <taxon>Tracheophyta</taxon>
        <taxon>Spermatophyta</taxon>
        <taxon>Magnoliopsida</taxon>
        <taxon>eudicotyledons</taxon>
        <taxon>Gunneridae</taxon>
        <taxon>Pentapetalae</taxon>
        <taxon>asterids</taxon>
        <taxon>campanulids</taxon>
        <taxon>Asterales</taxon>
        <taxon>Asteraceae</taxon>
        <taxon>Asteroideae</taxon>
        <taxon>Heliantheae alliance</taxon>
        <taxon>Heliantheae</taxon>
        <taxon>Helianthus</taxon>
    </lineage>
</organism>
<reference evidence="1 3" key="1">
    <citation type="journal article" date="2017" name="Nature">
        <title>The sunflower genome provides insights into oil metabolism, flowering and Asterid evolution.</title>
        <authorList>
            <person name="Badouin H."/>
            <person name="Gouzy J."/>
            <person name="Grassa C.J."/>
            <person name="Murat F."/>
            <person name="Staton S.E."/>
            <person name="Cottret L."/>
            <person name="Lelandais-Briere C."/>
            <person name="Owens G.L."/>
            <person name="Carrere S."/>
            <person name="Mayjonade B."/>
            <person name="Legrand L."/>
            <person name="Gill N."/>
            <person name="Kane N.C."/>
            <person name="Bowers J.E."/>
            <person name="Hubner S."/>
            <person name="Bellec A."/>
            <person name="Berard A."/>
            <person name="Berges H."/>
            <person name="Blanchet N."/>
            <person name="Boniface M.C."/>
            <person name="Brunel D."/>
            <person name="Catrice O."/>
            <person name="Chaidir N."/>
            <person name="Claudel C."/>
            <person name="Donnadieu C."/>
            <person name="Faraut T."/>
            <person name="Fievet G."/>
            <person name="Helmstetter N."/>
            <person name="King M."/>
            <person name="Knapp S.J."/>
            <person name="Lai Z."/>
            <person name="Le Paslier M.C."/>
            <person name="Lippi Y."/>
            <person name="Lorenzon L."/>
            <person name="Mandel J.R."/>
            <person name="Marage G."/>
            <person name="Marchand G."/>
            <person name="Marquand E."/>
            <person name="Bret-Mestries E."/>
            <person name="Morien E."/>
            <person name="Nambeesan S."/>
            <person name="Nguyen T."/>
            <person name="Pegot-Espagnet P."/>
            <person name="Pouilly N."/>
            <person name="Raftis F."/>
            <person name="Sallet E."/>
            <person name="Schiex T."/>
            <person name="Thomas J."/>
            <person name="Vandecasteele C."/>
            <person name="Vares D."/>
            <person name="Vear F."/>
            <person name="Vautrin S."/>
            <person name="Crespi M."/>
            <person name="Mangin B."/>
            <person name="Burke J.M."/>
            <person name="Salse J."/>
            <person name="Munos S."/>
            <person name="Vincourt P."/>
            <person name="Rieseberg L.H."/>
            <person name="Langlade N.B."/>
        </authorList>
    </citation>
    <scope>NUCLEOTIDE SEQUENCE [LARGE SCALE GENOMIC DNA]</scope>
    <source>
        <strain evidence="3">cv. SF193</strain>
        <tissue evidence="1">Leaves</tissue>
    </source>
</reference>
<gene>
    <name evidence="2" type="ORF">HannXRQ_Chr01g0008821</name>
    <name evidence="1" type="ORF">HanXRQr2_Chr01g0012761</name>
</gene>
<dbReference type="InParanoid" id="A0A251VLS7"/>
<evidence type="ECO:0000313" key="3">
    <source>
        <dbReference type="Proteomes" id="UP000215914"/>
    </source>
</evidence>
<proteinExistence type="predicted"/>
<keyword evidence="3" id="KW-1185">Reference proteome</keyword>
<reference evidence="1" key="3">
    <citation type="submission" date="2020-06" db="EMBL/GenBank/DDBJ databases">
        <title>Helianthus annuus Genome sequencing and assembly Release 2.</title>
        <authorList>
            <person name="Gouzy J."/>
            <person name="Langlade N."/>
            <person name="Munos S."/>
        </authorList>
    </citation>
    <scope>NUCLEOTIDE SEQUENCE</scope>
    <source>
        <tissue evidence="1">Leaves</tissue>
    </source>
</reference>
<evidence type="ECO:0000313" key="1">
    <source>
        <dbReference type="EMBL" id="KAF5821336.1"/>
    </source>
</evidence>
<name>A0A251VLS7_HELAN</name>
<evidence type="ECO:0000313" key="2">
    <source>
        <dbReference type="EMBL" id="OTG36550.1"/>
    </source>
</evidence>
<dbReference type="Proteomes" id="UP000215914">
    <property type="component" value="Chromosome 1"/>
</dbReference>
<dbReference type="AlphaFoldDB" id="A0A251VLS7"/>
<dbReference type="Gramene" id="mRNA:HanXRQr2_Chr01g0012761">
    <property type="protein sequence ID" value="mRNA:HanXRQr2_Chr01g0012761"/>
    <property type="gene ID" value="HanXRQr2_Chr01g0012761"/>
</dbReference>
<protein>
    <submittedName>
        <fullName evidence="2">Uncharacterized protein</fullName>
    </submittedName>
</protein>
<dbReference type="OrthoDB" id="10543355at2759"/>
<reference evidence="2" key="2">
    <citation type="submission" date="2017-02" db="EMBL/GenBank/DDBJ databases">
        <title>Sunflower complete genome.</title>
        <authorList>
            <person name="Langlade N."/>
            <person name="Munos S."/>
        </authorList>
    </citation>
    <scope>NUCLEOTIDE SEQUENCE [LARGE SCALE GENOMIC DNA]</scope>
    <source>
        <tissue evidence="2">Leaves</tissue>
    </source>
</reference>
<dbReference type="EMBL" id="MNCJ02000316">
    <property type="protein sequence ID" value="KAF5821336.1"/>
    <property type="molecule type" value="Genomic_DNA"/>
</dbReference>
<sequence length="150" mass="16481">MSIRRLLARGPTAATLMRRSLGSRRCQHTAVGDHEDDEMAKGTFDKHAKVEVSFYLDGFEASELKTLLPLVHRHLRAAGARQAVLNHLEALGSGCEEAMIGYDANVTLEGYENSEVETLDAACAAHIFAPVERPKNVHLLVDEVTVKRST</sequence>
<dbReference type="EMBL" id="CM007890">
    <property type="protein sequence ID" value="OTG36550.1"/>
    <property type="molecule type" value="Genomic_DNA"/>
</dbReference>
<accession>A0A251VLS7</accession>